<comment type="function">
    <text evidence="1">Catalyzes the cleavage of 5-oxoproline to form L-glutamate coupled to the hydrolysis of ATP to ADP and inorganic phosphate.</text>
</comment>
<reference evidence="2 3" key="1">
    <citation type="journal article" date="2021" name="Front. Microbiol.">
        <title>Comprehensive Comparative Genomics and Phenotyping of Methylobacterium Species.</title>
        <authorList>
            <person name="Alessa O."/>
            <person name="Ogura Y."/>
            <person name="Fujitani Y."/>
            <person name="Takami H."/>
            <person name="Hayashi T."/>
            <person name="Sahin N."/>
            <person name="Tani A."/>
        </authorList>
    </citation>
    <scope>NUCLEOTIDE SEQUENCE [LARGE SCALE GENOMIC DNA]</scope>
    <source>
        <strain evidence="2 3">DSM 23679</strain>
    </source>
</reference>
<dbReference type="EC" id="3.5.2.9" evidence="1"/>
<proteinExistence type="inferred from homology"/>
<keyword evidence="1" id="KW-0378">Hydrolase</keyword>
<gene>
    <name evidence="1 2" type="primary">pxpA</name>
    <name evidence="2" type="ORF">AFCDBAGC_0045</name>
</gene>
<comment type="caution">
    <text evidence="2">The sequence shown here is derived from an EMBL/GenBank/DDBJ whole genome shotgun (WGS) entry which is preliminary data.</text>
</comment>
<dbReference type="HAMAP" id="MF_00691">
    <property type="entry name" value="PxpA"/>
    <property type="match status" value="1"/>
</dbReference>
<dbReference type="Proteomes" id="UP001055117">
    <property type="component" value="Unassembled WGS sequence"/>
</dbReference>
<comment type="subunit">
    <text evidence="1">Forms a complex composed of PxpA, PxpB and PxpC.</text>
</comment>
<organism evidence="2 3">
    <name type="scientific">Methylobacterium cerastii</name>
    <dbReference type="NCBI Taxonomy" id="932741"/>
    <lineage>
        <taxon>Bacteria</taxon>
        <taxon>Pseudomonadati</taxon>
        <taxon>Pseudomonadota</taxon>
        <taxon>Alphaproteobacteria</taxon>
        <taxon>Hyphomicrobiales</taxon>
        <taxon>Methylobacteriaceae</taxon>
        <taxon>Methylobacterium</taxon>
    </lineage>
</organism>
<dbReference type="NCBIfam" id="NF003814">
    <property type="entry name" value="PRK05406.1-3"/>
    <property type="match status" value="1"/>
</dbReference>
<dbReference type="InterPro" id="IPR011330">
    <property type="entry name" value="Glyco_hydro/deAcase_b/a-brl"/>
</dbReference>
<dbReference type="SUPFAM" id="SSF88713">
    <property type="entry name" value="Glycoside hydrolase/deacetylase"/>
    <property type="match status" value="1"/>
</dbReference>
<dbReference type="Gene3D" id="3.20.20.370">
    <property type="entry name" value="Glycoside hydrolase/deacetylase"/>
    <property type="match status" value="1"/>
</dbReference>
<comment type="similarity">
    <text evidence="1">Belongs to the LamB/PxpA family.</text>
</comment>
<keyword evidence="1" id="KW-0067">ATP-binding</keyword>
<name>A0ABQ4QAF3_9HYPH</name>
<protein>
    <recommendedName>
        <fullName evidence="1">5-oxoprolinase subunit A</fullName>
        <shortName evidence="1">5-OPase subunit A</shortName>
        <ecNumber evidence="1">3.5.2.9</ecNumber>
    </recommendedName>
    <alternativeName>
        <fullName evidence="1">5-oxoprolinase (ATP-hydrolyzing) subunit A</fullName>
    </alternativeName>
</protein>
<dbReference type="PANTHER" id="PTHR30292">
    <property type="entry name" value="UNCHARACTERIZED PROTEIN YBGL-RELATED"/>
    <property type="match status" value="1"/>
</dbReference>
<evidence type="ECO:0000313" key="2">
    <source>
        <dbReference type="EMBL" id="GJD42211.1"/>
    </source>
</evidence>
<accession>A0ABQ4QAF3</accession>
<dbReference type="InterPro" id="IPR005501">
    <property type="entry name" value="LamB/YcsF/PxpA-like"/>
</dbReference>
<dbReference type="Pfam" id="PF03746">
    <property type="entry name" value="LamB_YcsF"/>
    <property type="match status" value="1"/>
</dbReference>
<keyword evidence="1" id="KW-0547">Nucleotide-binding</keyword>
<evidence type="ECO:0000313" key="3">
    <source>
        <dbReference type="Proteomes" id="UP001055117"/>
    </source>
</evidence>
<sequence length="253" mass="26088">MASVDLNSDLGEGFGAYACGDDAAMLGIVTSANVACGMHAGDPEIMAEIFARAKANGVAVGAHPGFPDLWGFGRRRMPFTPPEIERLVAYQVGAAQALATYAGHRVTYVKAHGALANLAAAERAVADAIARAVRAVDRDLALLAIALTAQVPAGEAAGLEIHQEIFADRGYTEDGQLIARGQPGAMIESAEEAASRVLAMVKSGAIVTAQGTRLPTPIRSVCVHGDSADAVATARAVREKLEGAGIRLASFRA</sequence>
<dbReference type="RefSeq" id="WP_238270028.1">
    <property type="nucleotide sequence ID" value="NZ_BPQG01000001.1"/>
</dbReference>
<dbReference type="PANTHER" id="PTHR30292:SF0">
    <property type="entry name" value="5-OXOPROLINASE SUBUNIT A"/>
    <property type="match status" value="1"/>
</dbReference>
<evidence type="ECO:0000256" key="1">
    <source>
        <dbReference type="HAMAP-Rule" id="MF_00691"/>
    </source>
</evidence>
<dbReference type="NCBIfam" id="NF003816">
    <property type="entry name" value="PRK05406.1-5"/>
    <property type="match status" value="1"/>
</dbReference>
<dbReference type="EMBL" id="BPQG01000001">
    <property type="protein sequence ID" value="GJD42211.1"/>
    <property type="molecule type" value="Genomic_DNA"/>
</dbReference>
<dbReference type="CDD" id="cd10787">
    <property type="entry name" value="LamB_YcsF_like"/>
    <property type="match status" value="1"/>
</dbReference>
<keyword evidence="3" id="KW-1185">Reference proteome</keyword>
<comment type="catalytic activity">
    <reaction evidence="1">
        <text>5-oxo-L-proline + ATP + 2 H2O = L-glutamate + ADP + phosphate + H(+)</text>
        <dbReference type="Rhea" id="RHEA:10348"/>
        <dbReference type="ChEBI" id="CHEBI:15377"/>
        <dbReference type="ChEBI" id="CHEBI:15378"/>
        <dbReference type="ChEBI" id="CHEBI:29985"/>
        <dbReference type="ChEBI" id="CHEBI:30616"/>
        <dbReference type="ChEBI" id="CHEBI:43474"/>
        <dbReference type="ChEBI" id="CHEBI:58402"/>
        <dbReference type="ChEBI" id="CHEBI:456216"/>
        <dbReference type="EC" id="3.5.2.9"/>
    </reaction>
</comment>